<evidence type="ECO:0000313" key="2">
    <source>
        <dbReference type="Proteomes" id="UP001154282"/>
    </source>
</evidence>
<dbReference type="GO" id="GO:0048578">
    <property type="term" value="P:positive regulation of long-day photoperiodism, flowering"/>
    <property type="evidence" value="ECO:0007669"/>
    <property type="project" value="InterPro"/>
</dbReference>
<comment type="caution">
    <text evidence="1">The sequence shown here is derived from an EMBL/GenBank/DDBJ whole genome shotgun (WGS) entry which is preliminary data.</text>
</comment>
<proteinExistence type="predicted"/>
<evidence type="ECO:0000313" key="1">
    <source>
        <dbReference type="EMBL" id="CAI0557802.1"/>
    </source>
</evidence>
<dbReference type="GO" id="GO:0043565">
    <property type="term" value="F:sequence-specific DNA binding"/>
    <property type="evidence" value="ECO:0007669"/>
    <property type="project" value="TreeGrafter"/>
</dbReference>
<dbReference type="EMBL" id="CAMGYJ010000011">
    <property type="protein sequence ID" value="CAI0557802.1"/>
    <property type="molecule type" value="Genomic_DNA"/>
</dbReference>
<sequence length="441" mass="48796">MQQQLINHPLGHAATSAAAIPRLSPVSPKRRNIGNHLTRASARTNVKPAWIAFPESRTWPFTWSRFTTGEPPSAAAAMKAEFSWNAELRPDLVSWRYGKIKITAEGLGGYGLNHGQLEHCFPYATECKDSPSAGRGVAVTKLEVTPQLDYHQFDLPRNFDQSFHIGFNGMNLCGEENLASSYLLVLGICPPPSAFLGPKCALWDCARPAQGGLDFWQVYCSRFHHDLALDKGLPGIGPVLRPGGIGLKDGLLFAALRAKAEGSDVGVLEGAATTKSPWNAPDLFDLSVLDGETIREWLFFDKPRRAFESGNSKQRSIPDYSGRGWHESRKRFMNEFGGLKRSYYMDPQPLNNFEWHLYEYEINNRDVCALYRLELMGPVLRPGGIGLKDGLLFAAVGAKAEEKFNGVPEWRELQPQSLLGMLLSLCCCPQRASLTTGLACI</sequence>
<evidence type="ECO:0008006" key="3">
    <source>
        <dbReference type="Google" id="ProtNLM"/>
    </source>
</evidence>
<dbReference type="AlphaFoldDB" id="A0AAV0RN04"/>
<keyword evidence="2" id="KW-1185">Reference proteome</keyword>
<dbReference type="Proteomes" id="UP001154282">
    <property type="component" value="Unassembled WGS sequence"/>
</dbReference>
<dbReference type="PANTHER" id="PTHR33873:SF1">
    <property type="entry name" value="TRANSCRIPTION FACTOR VOZ1"/>
    <property type="match status" value="1"/>
</dbReference>
<dbReference type="GO" id="GO:0005634">
    <property type="term" value="C:nucleus"/>
    <property type="evidence" value="ECO:0007669"/>
    <property type="project" value="TreeGrafter"/>
</dbReference>
<dbReference type="InterPro" id="IPR039277">
    <property type="entry name" value="VOZ1/VOZ2"/>
</dbReference>
<organism evidence="1 2">
    <name type="scientific">Linum tenue</name>
    <dbReference type="NCBI Taxonomy" id="586396"/>
    <lineage>
        <taxon>Eukaryota</taxon>
        <taxon>Viridiplantae</taxon>
        <taxon>Streptophyta</taxon>
        <taxon>Embryophyta</taxon>
        <taxon>Tracheophyta</taxon>
        <taxon>Spermatophyta</taxon>
        <taxon>Magnoliopsida</taxon>
        <taxon>eudicotyledons</taxon>
        <taxon>Gunneridae</taxon>
        <taxon>Pentapetalae</taxon>
        <taxon>rosids</taxon>
        <taxon>fabids</taxon>
        <taxon>Malpighiales</taxon>
        <taxon>Linaceae</taxon>
        <taxon>Linum</taxon>
    </lineage>
</organism>
<dbReference type="PANTHER" id="PTHR33873">
    <property type="entry name" value="TRANSCRIPTION FACTOR VOZ1"/>
    <property type="match status" value="1"/>
</dbReference>
<gene>
    <name evidence="1" type="ORF">LITE_LOCUS48490</name>
</gene>
<protein>
    <recommendedName>
        <fullName evidence="3">Transcription factor VOZ1</fullName>
    </recommendedName>
</protein>
<name>A0AAV0RN04_9ROSI</name>
<reference evidence="1" key="1">
    <citation type="submission" date="2022-08" db="EMBL/GenBank/DDBJ databases">
        <authorList>
            <person name="Gutierrez-Valencia J."/>
        </authorList>
    </citation>
    <scope>NUCLEOTIDE SEQUENCE</scope>
</reference>
<accession>A0AAV0RN04</accession>
<dbReference type="GO" id="GO:0045893">
    <property type="term" value="P:positive regulation of DNA-templated transcription"/>
    <property type="evidence" value="ECO:0007669"/>
    <property type="project" value="TreeGrafter"/>
</dbReference>